<feature type="transmembrane region" description="Helical" evidence="6">
    <location>
        <begin position="912"/>
        <end position="934"/>
    </location>
</feature>
<feature type="transmembrane region" description="Helical" evidence="6">
    <location>
        <begin position="407"/>
        <end position="426"/>
    </location>
</feature>
<feature type="region of interest" description="Disordered" evidence="5">
    <location>
        <begin position="52"/>
        <end position="73"/>
    </location>
</feature>
<accession>A0AA36MJ64</accession>
<dbReference type="GO" id="GO:0005248">
    <property type="term" value="F:voltage-gated sodium channel activity"/>
    <property type="evidence" value="ECO:0007669"/>
    <property type="project" value="TreeGrafter"/>
</dbReference>
<name>A0AA36MJ64_9DINO</name>
<feature type="transmembrane region" description="Helical" evidence="6">
    <location>
        <begin position="479"/>
        <end position="509"/>
    </location>
</feature>
<dbReference type="EMBL" id="CAUJNA010000005">
    <property type="protein sequence ID" value="CAJ1370260.1"/>
    <property type="molecule type" value="Genomic_DNA"/>
</dbReference>
<dbReference type="InterPro" id="IPR027359">
    <property type="entry name" value="Volt_channel_dom_sf"/>
</dbReference>
<feature type="transmembrane region" description="Helical" evidence="6">
    <location>
        <begin position="841"/>
        <end position="861"/>
    </location>
</feature>
<feature type="transmembrane region" description="Helical" evidence="6">
    <location>
        <begin position="753"/>
        <end position="771"/>
    </location>
</feature>
<dbReference type="Proteomes" id="UP001178507">
    <property type="component" value="Unassembled WGS sequence"/>
</dbReference>
<dbReference type="InterPro" id="IPR043203">
    <property type="entry name" value="VGCC_Ca_Na"/>
</dbReference>
<evidence type="ECO:0000313" key="9">
    <source>
        <dbReference type="Proteomes" id="UP001178507"/>
    </source>
</evidence>
<feature type="domain" description="Ion transport" evidence="7">
    <location>
        <begin position="727"/>
        <end position="1005"/>
    </location>
</feature>
<reference evidence="8" key="1">
    <citation type="submission" date="2023-08" db="EMBL/GenBank/DDBJ databases">
        <authorList>
            <person name="Chen Y."/>
            <person name="Shah S."/>
            <person name="Dougan E. K."/>
            <person name="Thang M."/>
            <person name="Chan C."/>
        </authorList>
    </citation>
    <scope>NUCLEOTIDE SEQUENCE</scope>
</reference>
<evidence type="ECO:0000256" key="3">
    <source>
        <dbReference type="ARBA" id="ARBA00022989"/>
    </source>
</evidence>
<gene>
    <name evidence="8" type="ORF">EVOR1521_LOCUS873</name>
</gene>
<keyword evidence="3 6" id="KW-1133">Transmembrane helix</keyword>
<dbReference type="PANTHER" id="PTHR10037">
    <property type="entry name" value="VOLTAGE-GATED CATION CHANNEL CALCIUM AND SODIUM"/>
    <property type="match status" value="1"/>
</dbReference>
<dbReference type="SUPFAM" id="SSF81324">
    <property type="entry name" value="Voltage-gated potassium channels"/>
    <property type="match status" value="2"/>
</dbReference>
<dbReference type="Pfam" id="PF00520">
    <property type="entry name" value="Ion_trans"/>
    <property type="match status" value="2"/>
</dbReference>
<keyword evidence="9" id="KW-1185">Reference proteome</keyword>
<evidence type="ECO:0000256" key="2">
    <source>
        <dbReference type="ARBA" id="ARBA00022692"/>
    </source>
</evidence>
<dbReference type="GO" id="GO:0001518">
    <property type="term" value="C:voltage-gated sodium channel complex"/>
    <property type="evidence" value="ECO:0007669"/>
    <property type="project" value="TreeGrafter"/>
</dbReference>
<dbReference type="Gene3D" id="1.10.287.70">
    <property type="match status" value="2"/>
</dbReference>
<feature type="transmembrane region" description="Helical" evidence="6">
    <location>
        <begin position="722"/>
        <end position="741"/>
    </location>
</feature>
<feature type="transmembrane region" description="Helical" evidence="6">
    <location>
        <begin position="978"/>
        <end position="1003"/>
    </location>
</feature>
<dbReference type="Gene3D" id="1.20.120.350">
    <property type="entry name" value="Voltage-gated potassium channels. Chain C"/>
    <property type="match status" value="2"/>
</dbReference>
<sequence>MERPFASLVDEREVGQSIERTLTDSNAAAYFDFKEDGMQDDADFDRTLLDDADEPVPMDAEGLADGGDKVGEQDPLSAVPGATSFTTIRSIMQSCQRGLVAKKLDASNNFDVSFDLILHHKPKDRRGIAHFAIGGSVGSQVPRICIAPGSSQLVFYLRQGSFRAKCSTSPIPLHQSVRVRFLLAQHTITIDIDGKVEAKIAADVLQIPVPAKVFAYFSGPGDKAADAMIGGAVYRWRHFALRPRVQATTIFELPPDEIQLMRTVTDELKKAKKWASFDAFFGLVVFANAVSMGVQTDCQCGGDLVWQVLDNSFLIAFIVEILLRAAISGCRQFGVLLLTDSWLQFDVVVVSTSVVDTWVLGGMGSGGVYSLARLYRLLKLVKMVRLLRAFRQLAMLVEGILSSLQTLFWAVLLLGLTIFIFGVLLVRMSQWDETASEATLSAFTSLPTAMWTLVRITTFDGWVVFVRTAAFQLGGAHGIAMAVVLLLCAFMTGLGLMNLVVGILCNTAFKLESRQVRMIGAEKLVAQQEALELFRQQISKHGTHLLKNHRFIAKSEFFEALQDPNVKALNRILDLSTGDFDVLVAAFEENGDVEIDGVIEAIGIIELQSYFARSVANSVKKNKASTSLRPVDLLFFCISLRQLEASMTKVERNGKSLCAFAYDALSVLYTRAEKSYTLLRLNNDVKWAPPALKTDSTQSSLDVRKMEETANQFNLDAEEQQLLMPVDVLFGSLIVINGAFVGIQATQDDDNTAIYWIDLGFTMIFTVEFVLRGVLAANLNYVYQSEETDTDLNFFEQANRKVTRFFKLKSRIRFYVVPPCPIGGVGSTVSAMCRSLREFSVLFDFAIIALSLLDSLIIVQLRNAGALNLDTSALSVLRAFRLFRLAKLLRIFKLFPQLQKMVFALIETWRQVFWALVLVLLVLYAFSIYAVSMIGDDAEEGSAMKLYFGDLRSALLTGWQVTTFDHWDEVLHQSRNDVLNLVVLLLVAIALGLGLMNMVIGVLCESALGLQARDDLDTQRGELIAFLAAMKNLQEACSQELGDQLLPSSLVEKATGLKMNPRMGKLRAEHFGEKAGSSPSLEDEETQHIQHLLEKFLDEAGLHRLLVKRIFDKVDHGRTGSITVDDLTKGALVVKEDLAKVELYGCTAALRDVRAKCVKMNQCIMSIHASLQRVLEDMSAVIHRKYVMDPDVDTQQFGAEYDASTLRPQAEKALFEMCKWSGEGSLPHILDMGTVSVTAGTGKISISGDEVVGSGTAFRTEVQVGDIIVVEPFVVQKSGDSASKKTLAVAVAAVLSQSRLKIATFVAELLPDDMIFVVSRSSEAVGAAQGHSMNAGTTAVAPKQMSPRSAQHLFEWDLQTQRRDIVNLREAEAQHMYLQSLKREADFELLTVLERPLLRICFQAWKSQLKLRQKTVSLLW</sequence>
<feature type="domain" description="Ion transport" evidence="7">
    <location>
        <begin position="276"/>
        <end position="514"/>
    </location>
</feature>
<organism evidence="8 9">
    <name type="scientific">Effrenium voratum</name>
    <dbReference type="NCBI Taxonomy" id="2562239"/>
    <lineage>
        <taxon>Eukaryota</taxon>
        <taxon>Sar</taxon>
        <taxon>Alveolata</taxon>
        <taxon>Dinophyceae</taxon>
        <taxon>Suessiales</taxon>
        <taxon>Symbiodiniaceae</taxon>
        <taxon>Effrenium</taxon>
    </lineage>
</organism>
<evidence type="ECO:0000256" key="4">
    <source>
        <dbReference type="ARBA" id="ARBA00023136"/>
    </source>
</evidence>
<evidence type="ECO:0000256" key="5">
    <source>
        <dbReference type="SAM" id="MobiDB-lite"/>
    </source>
</evidence>
<comment type="caution">
    <text evidence="8">The sequence shown here is derived from an EMBL/GenBank/DDBJ whole genome shotgun (WGS) entry which is preliminary data.</text>
</comment>
<protein>
    <recommendedName>
        <fullName evidence="7">Ion transport domain-containing protein</fullName>
    </recommendedName>
</protein>
<keyword evidence="2 6" id="KW-0812">Transmembrane</keyword>
<proteinExistence type="predicted"/>
<evidence type="ECO:0000256" key="6">
    <source>
        <dbReference type="SAM" id="Phobius"/>
    </source>
</evidence>
<comment type="subcellular location">
    <subcellularLocation>
        <location evidence="1">Membrane</location>
        <topology evidence="1">Multi-pass membrane protein</topology>
    </subcellularLocation>
</comment>
<evidence type="ECO:0000259" key="7">
    <source>
        <dbReference type="Pfam" id="PF00520"/>
    </source>
</evidence>
<dbReference type="InterPro" id="IPR005821">
    <property type="entry name" value="Ion_trans_dom"/>
</dbReference>
<evidence type="ECO:0000256" key="1">
    <source>
        <dbReference type="ARBA" id="ARBA00004141"/>
    </source>
</evidence>
<feature type="transmembrane region" description="Helical" evidence="6">
    <location>
        <begin position="438"/>
        <end position="459"/>
    </location>
</feature>
<keyword evidence="4 6" id="KW-0472">Membrane</keyword>
<dbReference type="PANTHER" id="PTHR10037:SF62">
    <property type="entry name" value="SODIUM CHANNEL PROTEIN 60E"/>
    <property type="match status" value="1"/>
</dbReference>
<evidence type="ECO:0000313" key="8">
    <source>
        <dbReference type="EMBL" id="CAJ1370260.1"/>
    </source>
</evidence>